<gene>
    <name evidence="5" type="ORF">KL86SPO_20086</name>
</gene>
<dbReference type="RefSeq" id="WP_288183124.1">
    <property type="nucleotide sequence ID" value="NZ_LT608335.1"/>
</dbReference>
<dbReference type="NCBIfam" id="TIGR03378">
    <property type="entry name" value="glycerol3P_GlpB"/>
    <property type="match status" value="1"/>
</dbReference>
<dbReference type="GO" id="GO:0004368">
    <property type="term" value="F:glycerol-3-phosphate dehydrogenase (quinone) activity"/>
    <property type="evidence" value="ECO:0007669"/>
    <property type="project" value="InterPro"/>
</dbReference>
<evidence type="ECO:0000259" key="4">
    <source>
        <dbReference type="Pfam" id="PF00890"/>
    </source>
</evidence>
<keyword evidence="2" id="KW-0288">FMN</keyword>
<dbReference type="Gene3D" id="3.50.50.60">
    <property type="entry name" value="FAD/NAD(P)-binding domain"/>
    <property type="match status" value="2"/>
</dbReference>
<dbReference type="Pfam" id="PF00890">
    <property type="entry name" value="FAD_binding_2"/>
    <property type="match status" value="1"/>
</dbReference>
<feature type="domain" description="FAD-dependent oxidoreductase 2 FAD-binding" evidence="4">
    <location>
        <begin position="5"/>
        <end position="402"/>
    </location>
</feature>
<evidence type="ECO:0000313" key="5">
    <source>
        <dbReference type="EMBL" id="SCM78531.1"/>
    </source>
</evidence>
<dbReference type="PIRSF" id="PIRSF000141">
    <property type="entry name" value="Anaerobic_G3P_dh"/>
    <property type="match status" value="1"/>
</dbReference>
<evidence type="ECO:0000256" key="3">
    <source>
        <dbReference type="ARBA" id="ARBA00023002"/>
    </source>
</evidence>
<dbReference type="InterPro" id="IPR009158">
    <property type="entry name" value="G3P_DH_GlpB_su"/>
</dbReference>
<dbReference type="GO" id="GO:0009331">
    <property type="term" value="C:glycerol-3-phosphate dehydrogenase (FAD) complex"/>
    <property type="evidence" value="ECO:0007669"/>
    <property type="project" value="InterPro"/>
</dbReference>
<sequence>MRTSDVIVIGGGLAGLTAAITAAGRGKKVTLMTAGAGTLAIGGGTIDILGYLSDGTPVANPRTGLASLPPEHPYTKAGMETITAAVDFFLTLCQQEGFAYQGSLNEMQWLPTAIGTLKPSCLVPLTMDPAAVQAASQVVVAGFTRLKDYYPELVIKGLSKLPGYQKQYEKLEIDPGFRGGRDVSTVDIARWLDTIQGQQACREQLSKQLKPGSVVIIPPVLGVRPGYAVKDTLEKMLNCTFVETVIMPTAVTGLRLRAMLLERAKKLGVSIMEQAHAIGVKQDGNGVTAVVTGNIDRERTYHTKAVILATGGFFGGGLVAEHDSVSETVCNLPVAAPADKEEWGTLRLFTGTAQPFAKIGINVDASLRPVDAQGKILLDNVYIAGRNLAGYDYCLEKSGNGVALVSGYKAGMSV</sequence>
<evidence type="ECO:0000256" key="1">
    <source>
        <dbReference type="ARBA" id="ARBA00022630"/>
    </source>
</evidence>
<organism evidence="5">
    <name type="scientific">uncultured Sporomusa sp</name>
    <dbReference type="NCBI Taxonomy" id="307249"/>
    <lineage>
        <taxon>Bacteria</taxon>
        <taxon>Bacillati</taxon>
        <taxon>Bacillota</taxon>
        <taxon>Negativicutes</taxon>
        <taxon>Selenomonadales</taxon>
        <taxon>Sporomusaceae</taxon>
        <taxon>Sporomusa</taxon>
        <taxon>environmental samples</taxon>
    </lineage>
</organism>
<dbReference type="AlphaFoldDB" id="A0A212LLW5"/>
<reference evidence="5" key="1">
    <citation type="submission" date="2016-08" db="EMBL/GenBank/DDBJ databases">
        <authorList>
            <person name="Seilhamer J.J."/>
        </authorList>
    </citation>
    <scope>NUCLEOTIDE SEQUENCE</scope>
    <source>
        <strain evidence="5">86</strain>
    </source>
</reference>
<dbReference type="InterPro" id="IPR003953">
    <property type="entry name" value="FAD-dep_OxRdtase_2_FAD-bd"/>
</dbReference>
<keyword evidence="3" id="KW-0560">Oxidoreductase</keyword>
<dbReference type="InterPro" id="IPR036188">
    <property type="entry name" value="FAD/NAD-bd_sf"/>
</dbReference>
<name>A0A212LLW5_9FIRM</name>
<keyword evidence="1" id="KW-0285">Flavoprotein</keyword>
<accession>A0A212LLW5</accession>
<dbReference type="PANTHER" id="PTHR43400">
    <property type="entry name" value="FUMARATE REDUCTASE"/>
    <property type="match status" value="1"/>
</dbReference>
<protein>
    <submittedName>
        <fullName evidence="5">Glycerol-3-phosphate dehydrogenase, anaerobic, B subunit</fullName>
    </submittedName>
</protein>
<evidence type="ECO:0000256" key="2">
    <source>
        <dbReference type="ARBA" id="ARBA00022643"/>
    </source>
</evidence>
<dbReference type="EMBL" id="FMJE01000002">
    <property type="protein sequence ID" value="SCM78531.1"/>
    <property type="molecule type" value="Genomic_DNA"/>
</dbReference>
<dbReference type="SUPFAM" id="SSF51905">
    <property type="entry name" value="FAD/NAD(P)-binding domain"/>
    <property type="match status" value="1"/>
</dbReference>
<dbReference type="InterPro" id="IPR050315">
    <property type="entry name" value="FAD-oxidoreductase_2"/>
</dbReference>
<proteinExistence type="predicted"/>